<dbReference type="RefSeq" id="WP_179662946.1">
    <property type="nucleotide sequence ID" value="NZ_JACCBG010000001.1"/>
</dbReference>
<evidence type="ECO:0000259" key="4">
    <source>
        <dbReference type="Pfam" id="PF13490"/>
    </source>
</evidence>
<accession>A0A7Y9E4P9</accession>
<feature type="domain" description="Putative zinc-finger" evidence="4">
    <location>
        <begin position="12"/>
        <end position="36"/>
    </location>
</feature>
<organism evidence="5 6">
    <name type="scientific">Nocardioides panaciterrulae</name>
    <dbReference type="NCBI Taxonomy" id="661492"/>
    <lineage>
        <taxon>Bacteria</taxon>
        <taxon>Bacillati</taxon>
        <taxon>Actinomycetota</taxon>
        <taxon>Actinomycetes</taxon>
        <taxon>Propionibacteriales</taxon>
        <taxon>Nocardioidaceae</taxon>
        <taxon>Nocardioides</taxon>
    </lineage>
</organism>
<dbReference type="AlphaFoldDB" id="A0A7Y9E4P9"/>
<dbReference type="Proteomes" id="UP000535511">
    <property type="component" value="Unassembled WGS sequence"/>
</dbReference>
<keyword evidence="3" id="KW-1133">Transmembrane helix</keyword>
<feature type="transmembrane region" description="Helical" evidence="3">
    <location>
        <begin position="89"/>
        <end position="108"/>
    </location>
</feature>
<keyword evidence="6" id="KW-1185">Reference proteome</keyword>
<comment type="caution">
    <text evidence="5">The sequence shown here is derived from an EMBL/GenBank/DDBJ whole genome shotgun (WGS) entry which is preliminary data.</text>
</comment>
<reference evidence="5 6" key="1">
    <citation type="submission" date="2020-07" db="EMBL/GenBank/DDBJ databases">
        <title>Sequencing the genomes of 1000 actinobacteria strains.</title>
        <authorList>
            <person name="Klenk H.-P."/>
        </authorList>
    </citation>
    <scope>NUCLEOTIDE SEQUENCE [LARGE SCALE GENOMIC DNA]</scope>
    <source>
        <strain evidence="5 6">DSM 21350</strain>
    </source>
</reference>
<evidence type="ECO:0000256" key="1">
    <source>
        <dbReference type="ARBA" id="ARBA00023015"/>
    </source>
</evidence>
<dbReference type="Pfam" id="PF13490">
    <property type="entry name" value="zf-HC2"/>
    <property type="match status" value="1"/>
</dbReference>
<dbReference type="Gene3D" id="1.10.10.1320">
    <property type="entry name" value="Anti-sigma factor, zinc-finger domain"/>
    <property type="match status" value="1"/>
</dbReference>
<evidence type="ECO:0000256" key="2">
    <source>
        <dbReference type="ARBA" id="ARBA00023163"/>
    </source>
</evidence>
<evidence type="ECO:0000313" key="5">
    <source>
        <dbReference type="EMBL" id="NYD41158.1"/>
    </source>
</evidence>
<dbReference type="InterPro" id="IPR041916">
    <property type="entry name" value="Anti_sigma_zinc_sf"/>
</dbReference>
<keyword evidence="1" id="KW-0805">Transcription regulation</keyword>
<protein>
    <recommendedName>
        <fullName evidence="4">Putative zinc-finger domain-containing protein</fullName>
    </recommendedName>
</protein>
<gene>
    <name evidence="5" type="ORF">BJZ21_001241</name>
</gene>
<keyword evidence="3" id="KW-0472">Membrane</keyword>
<keyword evidence="3" id="KW-0812">Transmembrane</keyword>
<dbReference type="InterPro" id="IPR027383">
    <property type="entry name" value="Znf_put"/>
</dbReference>
<name>A0A7Y9E4P9_9ACTN</name>
<evidence type="ECO:0000313" key="6">
    <source>
        <dbReference type="Proteomes" id="UP000535511"/>
    </source>
</evidence>
<evidence type="ECO:0000256" key="3">
    <source>
        <dbReference type="SAM" id="Phobius"/>
    </source>
</evidence>
<keyword evidence="2" id="KW-0804">Transcription</keyword>
<proteinExistence type="predicted"/>
<sequence length="233" mass="24301">MSCDFGHLDGSYVLGALSPIERREYEEHLDTCPTCAHAVQELAGLPGLLARVDPSVLEEPYDEEQVPETLLPALVGEVRRSRRRRTMTAGVLAAAAAAVVVTLGAVAVDATQGGGGTPGPTPTVSAAAGRPMQPVAYTGMQADVAFTPVPWGTRLDLTCSYAEQAGGQRGSGARTTYSLVVHTRDGRTEQIATWHALPGRTMRLAAATSAAAADIASVEVRTAQGQPVLRLAT</sequence>
<dbReference type="EMBL" id="JACCBG010000001">
    <property type="protein sequence ID" value="NYD41158.1"/>
    <property type="molecule type" value="Genomic_DNA"/>
</dbReference>